<proteinExistence type="predicted"/>
<dbReference type="EMBL" id="CM055095">
    <property type="protein sequence ID" value="KAJ7557819.1"/>
    <property type="molecule type" value="Genomic_DNA"/>
</dbReference>
<organism evidence="1 2">
    <name type="scientific">Diphasiastrum complanatum</name>
    <name type="common">Issler's clubmoss</name>
    <name type="synonym">Lycopodium complanatum</name>
    <dbReference type="NCBI Taxonomy" id="34168"/>
    <lineage>
        <taxon>Eukaryota</taxon>
        <taxon>Viridiplantae</taxon>
        <taxon>Streptophyta</taxon>
        <taxon>Embryophyta</taxon>
        <taxon>Tracheophyta</taxon>
        <taxon>Lycopodiopsida</taxon>
        <taxon>Lycopodiales</taxon>
        <taxon>Lycopodiaceae</taxon>
        <taxon>Lycopodioideae</taxon>
        <taxon>Diphasiastrum</taxon>
    </lineage>
</organism>
<evidence type="ECO:0000313" key="2">
    <source>
        <dbReference type="Proteomes" id="UP001162992"/>
    </source>
</evidence>
<reference evidence="2" key="1">
    <citation type="journal article" date="2024" name="Proc. Natl. Acad. Sci. U.S.A.">
        <title>Extraordinary preservation of gene collinearity over three hundred million years revealed in homosporous lycophytes.</title>
        <authorList>
            <person name="Li C."/>
            <person name="Wickell D."/>
            <person name="Kuo L.Y."/>
            <person name="Chen X."/>
            <person name="Nie B."/>
            <person name="Liao X."/>
            <person name="Peng D."/>
            <person name="Ji J."/>
            <person name="Jenkins J."/>
            <person name="Williams M."/>
            <person name="Shu S."/>
            <person name="Plott C."/>
            <person name="Barry K."/>
            <person name="Rajasekar S."/>
            <person name="Grimwood J."/>
            <person name="Han X."/>
            <person name="Sun S."/>
            <person name="Hou Z."/>
            <person name="He W."/>
            <person name="Dai G."/>
            <person name="Sun C."/>
            <person name="Schmutz J."/>
            <person name="Leebens-Mack J.H."/>
            <person name="Li F.W."/>
            <person name="Wang L."/>
        </authorList>
    </citation>
    <scope>NUCLEOTIDE SEQUENCE [LARGE SCALE GENOMIC DNA]</scope>
    <source>
        <strain evidence="2">cv. PW_Plant_1</strain>
    </source>
</reference>
<comment type="caution">
    <text evidence="1">The sequence shown here is derived from an EMBL/GenBank/DDBJ whole genome shotgun (WGS) entry which is preliminary data.</text>
</comment>
<sequence length="166" mass="19267">MLQLAKDSIRSAQDRARLYANLSRKHKKFKVNDMVFLRVPSHSRGLKTYKCTKLALQVINKVAYKLDLLANVGIHHVFHVNKIKPSLGVGETLIHVEDLVELLRDEAVSGPPKPVAIVNRRQKTLRNRVLREFLIRWRGKSEEEYTWKKEVDPQKNFPNFSLQGNM</sequence>
<name>A0ACC2DU33_DIPCM</name>
<accession>A0ACC2DU33</accession>
<dbReference type="Proteomes" id="UP001162992">
    <property type="component" value="Chromosome 4"/>
</dbReference>
<gene>
    <name evidence="1" type="ORF">O6H91_04G011700</name>
</gene>
<protein>
    <submittedName>
        <fullName evidence="1">Uncharacterized protein</fullName>
    </submittedName>
</protein>
<keyword evidence="2" id="KW-1185">Reference proteome</keyword>
<evidence type="ECO:0000313" key="1">
    <source>
        <dbReference type="EMBL" id="KAJ7557819.1"/>
    </source>
</evidence>